<dbReference type="EMBL" id="DXBG01000301">
    <property type="protein sequence ID" value="HIZ66767.1"/>
    <property type="molecule type" value="Genomic_DNA"/>
</dbReference>
<name>A0A9D2FU13_9FIRM</name>
<feature type="non-terminal residue" evidence="1">
    <location>
        <position position="1"/>
    </location>
</feature>
<evidence type="ECO:0000313" key="2">
    <source>
        <dbReference type="Proteomes" id="UP000824056"/>
    </source>
</evidence>
<evidence type="ECO:0000313" key="1">
    <source>
        <dbReference type="EMBL" id="HIZ66767.1"/>
    </source>
</evidence>
<sequence>KYRQCFTDKKVDFQRYDKLFSTALVYEKPEILLPMAIGRLLWPYQLTGERAAVYKAYIKDNLQLCGKFYLGKEEQNQVLTYLGELGLWTREDLDEVLSQASQRGQIEAVSLLMEEKRKYFPQRPVKDFQL</sequence>
<organism evidence="1 2">
    <name type="scientific">Candidatus Blautia pullicola</name>
    <dbReference type="NCBI Taxonomy" id="2838498"/>
    <lineage>
        <taxon>Bacteria</taxon>
        <taxon>Bacillati</taxon>
        <taxon>Bacillota</taxon>
        <taxon>Clostridia</taxon>
        <taxon>Lachnospirales</taxon>
        <taxon>Lachnospiraceae</taxon>
        <taxon>Blautia</taxon>
    </lineage>
</organism>
<proteinExistence type="predicted"/>
<reference evidence="1" key="1">
    <citation type="journal article" date="2021" name="PeerJ">
        <title>Extensive microbial diversity within the chicken gut microbiome revealed by metagenomics and culture.</title>
        <authorList>
            <person name="Gilroy R."/>
            <person name="Ravi A."/>
            <person name="Getino M."/>
            <person name="Pursley I."/>
            <person name="Horton D.L."/>
            <person name="Alikhan N.F."/>
            <person name="Baker D."/>
            <person name="Gharbi K."/>
            <person name="Hall N."/>
            <person name="Watson M."/>
            <person name="Adriaenssens E.M."/>
            <person name="Foster-Nyarko E."/>
            <person name="Jarju S."/>
            <person name="Secka A."/>
            <person name="Antonio M."/>
            <person name="Oren A."/>
            <person name="Chaudhuri R.R."/>
            <person name="La Ragione R."/>
            <person name="Hildebrand F."/>
            <person name="Pallen M.J."/>
        </authorList>
    </citation>
    <scope>NUCLEOTIDE SEQUENCE</scope>
    <source>
        <strain evidence="1">1068</strain>
    </source>
</reference>
<reference evidence="1" key="2">
    <citation type="submission" date="2021-04" db="EMBL/GenBank/DDBJ databases">
        <authorList>
            <person name="Gilroy R."/>
        </authorList>
    </citation>
    <scope>NUCLEOTIDE SEQUENCE</scope>
    <source>
        <strain evidence="1">1068</strain>
    </source>
</reference>
<dbReference type="Proteomes" id="UP000824056">
    <property type="component" value="Unassembled WGS sequence"/>
</dbReference>
<accession>A0A9D2FU13</accession>
<protein>
    <submittedName>
        <fullName evidence="1">Uncharacterized protein</fullName>
    </submittedName>
</protein>
<gene>
    <name evidence="1" type="ORF">H9809_12875</name>
</gene>
<dbReference type="AlphaFoldDB" id="A0A9D2FU13"/>
<comment type="caution">
    <text evidence="1">The sequence shown here is derived from an EMBL/GenBank/DDBJ whole genome shotgun (WGS) entry which is preliminary data.</text>
</comment>